<organism evidence="1 2">
    <name type="scientific">Anaerostipes hadrus</name>
    <dbReference type="NCBI Taxonomy" id="649756"/>
    <lineage>
        <taxon>Bacteria</taxon>
        <taxon>Bacillati</taxon>
        <taxon>Bacillota</taxon>
        <taxon>Clostridia</taxon>
        <taxon>Lachnospirales</taxon>
        <taxon>Lachnospiraceae</taxon>
        <taxon>Anaerostipes</taxon>
    </lineage>
</organism>
<dbReference type="Proteomes" id="UP000095553">
    <property type="component" value="Unassembled WGS sequence"/>
</dbReference>
<protein>
    <submittedName>
        <fullName evidence="1">Uncharacterized protein</fullName>
    </submittedName>
</protein>
<sequence>MKVLLIHTDGYSIDVVGKYNTKEEACKQLNFEYERKIEYQEMFSNGIDSEWMKSSHCDNEEAILYINGEEVHVWQIVTA</sequence>
<name>A0A173TI37_ANAHA</name>
<dbReference type="AlphaFoldDB" id="A0A173TI37"/>
<evidence type="ECO:0000313" key="2">
    <source>
        <dbReference type="Proteomes" id="UP000095553"/>
    </source>
</evidence>
<evidence type="ECO:0000313" key="1">
    <source>
        <dbReference type="EMBL" id="CUN01607.1"/>
    </source>
</evidence>
<proteinExistence type="predicted"/>
<dbReference type="RefSeq" id="WP_044921564.1">
    <property type="nucleotide sequence ID" value="NZ_CACRSX010000018.1"/>
</dbReference>
<gene>
    <name evidence="1" type="ORF">ERS852571_01995</name>
</gene>
<dbReference type="EMBL" id="CYXY01000011">
    <property type="protein sequence ID" value="CUN01607.1"/>
    <property type="molecule type" value="Genomic_DNA"/>
</dbReference>
<accession>A0A173TI37</accession>
<reference evidence="1 2" key="1">
    <citation type="submission" date="2015-09" db="EMBL/GenBank/DDBJ databases">
        <authorList>
            <consortium name="Pathogen Informatics"/>
        </authorList>
    </citation>
    <scope>NUCLEOTIDE SEQUENCE [LARGE SCALE GENOMIC DNA]</scope>
    <source>
        <strain evidence="1 2">2789STDY5834959</strain>
    </source>
</reference>